<evidence type="ECO:0000256" key="6">
    <source>
        <dbReference type="ARBA" id="ARBA00023002"/>
    </source>
</evidence>
<sequence length="339" mass="35522">MTAKLLDSPVPIAAAPMAGGPTTVALAAAVASVGAFPFLAGGYRTPHALASEINRVRDLGVPFGVNLFVPCRHKVDKEAFAAYATELEPEAEVYDLHLDHSPITDDDRWDEKFALLTTRPVPVVSLTFGLPSPSDITTLQDVGTRVLATVTTVAEASRAEEAGVDGLVVQGPDAGGHSATFDPAHTPEPIGTADLVRRVRKHADLPVIAAGGVDGPDAVHRLLSAGAQAVAVGTLLLRTDEAGTSAAHKGALADPQYDDTVITRAFTGRPARALRNGFIDRHQDTGLTGYPAVHHLTRALRKAATEAGDTDRMHLWAGTGYRDAPTGPAADVIRWLSPS</sequence>
<keyword evidence="11" id="KW-1185">Reference proteome</keyword>
<dbReference type="AlphaFoldDB" id="A0A543AW26"/>
<dbReference type="Pfam" id="PF03060">
    <property type="entry name" value="NMO"/>
    <property type="match status" value="1"/>
</dbReference>
<dbReference type="Gene3D" id="3.20.20.70">
    <property type="entry name" value="Aldolase class I"/>
    <property type="match status" value="1"/>
</dbReference>
<dbReference type="InterPro" id="IPR004136">
    <property type="entry name" value="NMO"/>
</dbReference>
<dbReference type="GO" id="GO:0016627">
    <property type="term" value="F:oxidoreductase activity, acting on the CH-CH group of donors"/>
    <property type="evidence" value="ECO:0007669"/>
    <property type="project" value="InterPro"/>
</dbReference>
<gene>
    <name evidence="10" type="ORF">FB566_2288</name>
</gene>
<protein>
    <recommendedName>
        <fullName evidence="8">Propionate 3-nitronate monooxygenase</fullName>
    </recommendedName>
</protein>
<evidence type="ECO:0000256" key="7">
    <source>
        <dbReference type="ARBA" id="ARBA00023033"/>
    </source>
</evidence>
<evidence type="ECO:0000256" key="9">
    <source>
        <dbReference type="ARBA" id="ARBA00049401"/>
    </source>
</evidence>
<dbReference type="GO" id="GO:0009636">
    <property type="term" value="P:response to toxic substance"/>
    <property type="evidence" value="ECO:0007669"/>
    <property type="project" value="UniProtKB-KW"/>
</dbReference>
<keyword evidence="4" id="KW-0285">Flavoprotein</keyword>
<comment type="caution">
    <text evidence="10">The sequence shown here is derived from an EMBL/GenBank/DDBJ whole genome shotgun (WGS) entry which is preliminary data.</text>
</comment>
<keyword evidence="3" id="KW-0216">Detoxification</keyword>
<organism evidence="10 11">
    <name type="scientific">Stackebrandtia endophytica</name>
    <dbReference type="NCBI Taxonomy" id="1496996"/>
    <lineage>
        <taxon>Bacteria</taxon>
        <taxon>Bacillati</taxon>
        <taxon>Actinomycetota</taxon>
        <taxon>Actinomycetes</taxon>
        <taxon>Glycomycetales</taxon>
        <taxon>Glycomycetaceae</taxon>
        <taxon>Stackebrandtia</taxon>
    </lineage>
</organism>
<evidence type="ECO:0000256" key="1">
    <source>
        <dbReference type="ARBA" id="ARBA00001917"/>
    </source>
</evidence>
<dbReference type="Proteomes" id="UP000317043">
    <property type="component" value="Unassembled WGS sequence"/>
</dbReference>
<evidence type="ECO:0000256" key="3">
    <source>
        <dbReference type="ARBA" id="ARBA00022575"/>
    </source>
</evidence>
<evidence type="ECO:0000313" key="10">
    <source>
        <dbReference type="EMBL" id="TQL76751.1"/>
    </source>
</evidence>
<dbReference type="InterPro" id="IPR001295">
    <property type="entry name" value="Dihydroorotate_DH_CS"/>
</dbReference>
<evidence type="ECO:0000313" key="11">
    <source>
        <dbReference type="Proteomes" id="UP000317043"/>
    </source>
</evidence>
<dbReference type="PANTHER" id="PTHR42747:SF3">
    <property type="entry name" value="NITRONATE MONOOXYGENASE-RELATED"/>
    <property type="match status" value="1"/>
</dbReference>
<proteinExistence type="inferred from homology"/>
<dbReference type="GO" id="GO:0018580">
    <property type="term" value="F:nitronate monooxygenase activity"/>
    <property type="evidence" value="ECO:0007669"/>
    <property type="project" value="InterPro"/>
</dbReference>
<dbReference type="EMBL" id="VFOW01000001">
    <property type="protein sequence ID" value="TQL76751.1"/>
    <property type="molecule type" value="Genomic_DNA"/>
</dbReference>
<dbReference type="GO" id="GO:0006207">
    <property type="term" value="P:'de novo' pyrimidine nucleobase biosynthetic process"/>
    <property type="evidence" value="ECO:0007669"/>
    <property type="project" value="InterPro"/>
</dbReference>
<dbReference type="SUPFAM" id="SSF51412">
    <property type="entry name" value="Inosine monophosphate dehydrogenase (IMPDH)"/>
    <property type="match status" value="1"/>
</dbReference>
<reference evidence="10 11" key="1">
    <citation type="submission" date="2019-06" db="EMBL/GenBank/DDBJ databases">
        <title>Sequencing the genomes of 1000 actinobacteria strains.</title>
        <authorList>
            <person name="Klenk H.-P."/>
        </authorList>
    </citation>
    <scope>NUCLEOTIDE SEQUENCE [LARGE SCALE GENOMIC DNA]</scope>
    <source>
        <strain evidence="10 11">DSM 45928</strain>
    </source>
</reference>
<dbReference type="InterPro" id="IPR013785">
    <property type="entry name" value="Aldolase_TIM"/>
</dbReference>
<comment type="cofactor">
    <cofactor evidence="1">
        <name>FMN</name>
        <dbReference type="ChEBI" id="CHEBI:58210"/>
    </cofactor>
</comment>
<dbReference type="CDD" id="cd04730">
    <property type="entry name" value="NPD_like"/>
    <property type="match status" value="1"/>
</dbReference>
<dbReference type="PANTHER" id="PTHR42747">
    <property type="entry name" value="NITRONATE MONOOXYGENASE-RELATED"/>
    <property type="match status" value="1"/>
</dbReference>
<comment type="similarity">
    <text evidence="2">Belongs to the nitronate monooxygenase family. NMO class I subfamily.</text>
</comment>
<comment type="catalytic activity">
    <reaction evidence="9">
        <text>3 propionate 3-nitronate + 3 O2 + H2O = 3 3-oxopropanoate + 2 nitrate + nitrite + H2O2 + 3 H(+)</text>
        <dbReference type="Rhea" id="RHEA:57332"/>
        <dbReference type="ChEBI" id="CHEBI:15377"/>
        <dbReference type="ChEBI" id="CHEBI:15378"/>
        <dbReference type="ChEBI" id="CHEBI:15379"/>
        <dbReference type="ChEBI" id="CHEBI:16240"/>
        <dbReference type="ChEBI" id="CHEBI:16301"/>
        <dbReference type="ChEBI" id="CHEBI:17632"/>
        <dbReference type="ChEBI" id="CHEBI:33190"/>
        <dbReference type="ChEBI" id="CHEBI:136067"/>
    </reaction>
</comment>
<dbReference type="PROSITE" id="PS00912">
    <property type="entry name" value="DHODEHASE_2"/>
    <property type="match status" value="1"/>
</dbReference>
<evidence type="ECO:0000256" key="8">
    <source>
        <dbReference type="ARBA" id="ARBA00031155"/>
    </source>
</evidence>
<evidence type="ECO:0000256" key="2">
    <source>
        <dbReference type="ARBA" id="ARBA00009881"/>
    </source>
</evidence>
<accession>A0A543AW26</accession>
<evidence type="ECO:0000256" key="4">
    <source>
        <dbReference type="ARBA" id="ARBA00022630"/>
    </source>
</evidence>
<evidence type="ECO:0000256" key="5">
    <source>
        <dbReference type="ARBA" id="ARBA00022643"/>
    </source>
</evidence>
<keyword evidence="6" id="KW-0560">Oxidoreductase</keyword>
<keyword evidence="7" id="KW-0503">Monooxygenase</keyword>
<dbReference type="InParanoid" id="A0A543AW26"/>
<name>A0A543AW26_9ACTN</name>
<keyword evidence="5" id="KW-0288">FMN</keyword>